<accession>S0FJZ9</accession>
<dbReference type="eggNOG" id="COG0655">
    <property type="taxonomic scope" value="Bacteria"/>
</dbReference>
<keyword evidence="1" id="KW-0285">Flavoprotein</keyword>
<protein>
    <submittedName>
        <fullName evidence="4">NADPH-dependent FMN reductase</fullName>
    </submittedName>
</protein>
<organism evidence="4 5">
    <name type="scientific">Ruminiclostridium cellobioparum subsp. termitidis CT1112</name>
    <dbReference type="NCBI Taxonomy" id="1195236"/>
    <lineage>
        <taxon>Bacteria</taxon>
        <taxon>Bacillati</taxon>
        <taxon>Bacillota</taxon>
        <taxon>Clostridia</taxon>
        <taxon>Eubacteriales</taxon>
        <taxon>Oscillospiraceae</taxon>
        <taxon>Ruminiclostridium</taxon>
    </lineage>
</organism>
<dbReference type="PANTHER" id="PTHR43278:SF1">
    <property type="entry name" value="IRON-SULFUR FLAVOPROTEIN MJ1083"/>
    <property type="match status" value="1"/>
</dbReference>
<dbReference type="Proteomes" id="UP000014155">
    <property type="component" value="Unassembled WGS sequence"/>
</dbReference>
<dbReference type="InterPro" id="IPR005025">
    <property type="entry name" value="FMN_Rdtase-like_dom"/>
</dbReference>
<comment type="caution">
    <text evidence="4">The sequence shown here is derived from an EMBL/GenBank/DDBJ whole genome shotgun (WGS) entry which is preliminary data.</text>
</comment>
<gene>
    <name evidence="4" type="ORF">CTER_4713</name>
</gene>
<dbReference type="RefSeq" id="WP_004629634.1">
    <property type="nucleotide sequence ID" value="NZ_AORV01000065.1"/>
</dbReference>
<keyword evidence="5" id="KW-1185">Reference proteome</keyword>
<dbReference type="Pfam" id="PF03358">
    <property type="entry name" value="FMN_red"/>
    <property type="match status" value="1"/>
</dbReference>
<evidence type="ECO:0000313" key="4">
    <source>
        <dbReference type="EMBL" id="EMS69464.1"/>
    </source>
</evidence>
<dbReference type="InterPro" id="IPR029039">
    <property type="entry name" value="Flavoprotein-like_sf"/>
</dbReference>
<evidence type="ECO:0000259" key="3">
    <source>
        <dbReference type="Pfam" id="PF03358"/>
    </source>
</evidence>
<dbReference type="STRING" id="1195236.CTER_4713"/>
<keyword evidence="2" id="KW-0288">FMN</keyword>
<dbReference type="Gene3D" id="3.40.50.360">
    <property type="match status" value="1"/>
</dbReference>
<proteinExistence type="predicted"/>
<dbReference type="EMBL" id="AORV01000065">
    <property type="protein sequence ID" value="EMS69464.1"/>
    <property type="molecule type" value="Genomic_DNA"/>
</dbReference>
<feature type="domain" description="NADPH-dependent FMN reductase-like" evidence="3">
    <location>
        <begin position="10"/>
        <end position="148"/>
    </location>
</feature>
<dbReference type="PANTHER" id="PTHR43278">
    <property type="entry name" value="NAD(P)H-DEPENDENT FMN-CONTAINING OXIDOREDUCTASE YWQN-RELATED"/>
    <property type="match status" value="1"/>
</dbReference>
<evidence type="ECO:0000256" key="1">
    <source>
        <dbReference type="ARBA" id="ARBA00022630"/>
    </source>
</evidence>
<name>S0FJZ9_RUMCE</name>
<dbReference type="AlphaFoldDB" id="S0FJZ9"/>
<dbReference type="GO" id="GO:0016491">
    <property type="term" value="F:oxidoreductase activity"/>
    <property type="evidence" value="ECO:0007669"/>
    <property type="project" value="InterPro"/>
</dbReference>
<evidence type="ECO:0000313" key="5">
    <source>
        <dbReference type="Proteomes" id="UP000014155"/>
    </source>
</evidence>
<dbReference type="PATRIC" id="fig|1195236.3.peg.4896"/>
<sequence length="219" mass="24627">MEQPDNQGLRILCISASNNFRPGIKETYSYQICKSVLDEAKKHIAGMEGEIVELKNLDLSPCRDCVKCLSSRRCATDDTFNRLYEKIIACDILFIVSPHYAPIPAKLCMLLEKMEEITFYRWDKDTSYQSEVYGIKTAVIAHGGGSGNEVAQADGISQKDYKKVVNDPIANALHTIQLKLIPYDDEWNTGIVVKPETAEQGFDKKIGQYVRQVLNVEAT</sequence>
<reference evidence="4 5" key="1">
    <citation type="journal article" date="2013" name="Genome Announc.">
        <title>Draft Genome Sequence of the Cellulolytic, Mesophilic, Anaerobic Bacterium Clostridium termitidis Strain CT1112 (DSM 5398).</title>
        <authorList>
            <person name="Lal S."/>
            <person name="Ramachandran U."/>
            <person name="Zhang X."/>
            <person name="Munir R."/>
            <person name="Sparling R."/>
            <person name="Levin D.B."/>
        </authorList>
    </citation>
    <scope>NUCLEOTIDE SEQUENCE [LARGE SCALE GENOMIC DNA]</scope>
    <source>
        <strain evidence="4 5">CT1112</strain>
    </source>
</reference>
<dbReference type="SUPFAM" id="SSF52218">
    <property type="entry name" value="Flavoproteins"/>
    <property type="match status" value="1"/>
</dbReference>
<dbReference type="InterPro" id="IPR051796">
    <property type="entry name" value="ISF_SsuE-like"/>
</dbReference>
<evidence type="ECO:0000256" key="2">
    <source>
        <dbReference type="ARBA" id="ARBA00022643"/>
    </source>
</evidence>